<reference evidence="1 2" key="1">
    <citation type="journal article" date="2015" name="Genome Biol. Evol.">
        <title>Comparative Genomics of a Bacterivorous Green Alga Reveals Evolutionary Causalities and Consequences of Phago-Mixotrophic Mode of Nutrition.</title>
        <authorList>
            <person name="Burns J.A."/>
            <person name="Paasch A."/>
            <person name="Narechania A."/>
            <person name="Kim E."/>
        </authorList>
    </citation>
    <scope>NUCLEOTIDE SEQUENCE [LARGE SCALE GENOMIC DNA]</scope>
    <source>
        <strain evidence="1 2">PLY_AMNH</strain>
    </source>
</reference>
<name>A0AAE0CFS1_9CHLO</name>
<keyword evidence="2" id="KW-1185">Reference proteome</keyword>
<dbReference type="Proteomes" id="UP001190700">
    <property type="component" value="Unassembled WGS sequence"/>
</dbReference>
<dbReference type="EMBL" id="LGRX02024793">
    <property type="protein sequence ID" value="KAK3253504.1"/>
    <property type="molecule type" value="Genomic_DNA"/>
</dbReference>
<accession>A0AAE0CFS1</accession>
<organism evidence="1 2">
    <name type="scientific">Cymbomonas tetramitiformis</name>
    <dbReference type="NCBI Taxonomy" id="36881"/>
    <lineage>
        <taxon>Eukaryota</taxon>
        <taxon>Viridiplantae</taxon>
        <taxon>Chlorophyta</taxon>
        <taxon>Pyramimonadophyceae</taxon>
        <taxon>Pyramimonadales</taxon>
        <taxon>Pyramimonadaceae</taxon>
        <taxon>Cymbomonas</taxon>
    </lineage>
</organism>
<proteinExistence type="predicted"/>
<protein>
    <submittedName>
        <fullName evidence="1">Uncharacterized protein</fullName>
    </submittedName>
</protein>
<dbReference type="AlphaFoldDB" id="A0AAE0CFS1"/>
<sequence>MQPPTTTTKINETTTRVASATLGNQNPLSYLITRESESPVIFDQHVKRPSQQERRVAKVTADKYLDIARGLYGWMHNINGVPLEGLTLRAVFPSSKRGDVEMPFQYVQWLVTERKVAATYELTNLHVMISLAKFLFDDESSTNPAEGDLPYSDIDVIRLLRQMANDAKARSKVARPVSDVNHKWLEWEEFLNVVETLRRECSPRTKTGKRRTATAIAWSIQRYLIFSILSCVPDRQRTIRELQLGKTLQRKGDNYVIVHGPEDYKTGNVYGDRPPLVIASWVTLVLEEFIQRKSRRKTKTPYIFTRKNGAPLTDIAMHRLFTSTTFRLTGGHGHGKEPLTNPQPQPRSKVVEVLKMILVFVLRVVPSNTFFEIASFAKQIKGSSLVELV</sequence>
<evidence type="ECO:0000313" key="2">
    <source>
        <dbReference type="Proteomes" id="UP001190700"/>
    </source>
</evidence>
<comment type="caution">
    <text evidence="1">The sequence shown here is derived from an EMBL/GenBank/DDBJ whole genome shotgun (WGS) entry which is preliminary data.</text>
</comment>
<gene>
    <name evidence="1" type="ORF">CYMTET_37251</name>
</gene>
<evidence type="ECO:0000313" key="1">
    <source>
        <dbReference type="EMBL" id="KAK3253504.1"/>
    </source>
</evidence>